<reference evidence="2" key="1">
    <citation type="submission" date="2020-03" db="EMBL/GenBank/DDBJ databases">
        <title>The deep terrestrial virosphere.</title>
        <authorList>
            <person name="Holmfeldt K."/>
            <person name="Nilsson E."/>
            <person name="Simone D."/>
            <person name="Lopez-Fernandez M."/>
            <person name="Wu X."/>
            <person name="de Brujin I."/>
            <person name="Lundin D."/>
            <person name="Andersson A."/>
            <person name="Bertilsson S."/>
            <person name="Dopson M."/>
        </authorList>
    </citation>
    <scope>NUCLEOTIDE SEQUENCE</scope>
    <source>
        <strain evidence="2">MM415B01452</strain>
    </source>
</reference>
<dbReference type="EMBL" id="MT141323">
    <property type="protein sequence ID" value="QJA58417.1"/>
    <property type="molecule type" value="Genomic_DNA"/>
</dbReference>
<sequence>MGFYRPRSQEEDLTGVPLLTNVPESAESAAGMGRDVYFLSDRPETEEHLRTATRPYKSVLRDVQERRRPTEEELTLGETWKDFKETTLVPKIGYDPDTINPQAEGEKAKQAFIEAQLGGRTKFELDAVDPKQINNIYKEADKVAKAEALKAQWNRRNGQEIYQKFTQDYTEMLKKKKAAEVKPDKSQLYPVMIDGKTVWKTREEAIGMQAAPRTPKAEPSEEDKLFKLRKEAMVKAQRDPDWPYAKGAEEQEAIISKYVNMMTKGELAPPPKEITKPPKGTKLNWSNKDHKPFLDEMFGLAMSMTKDAEKNKKKVQENFKELLKREGYF</sequence>
<accession>A0A6M3IMU2</accession>
<protein>
    <submittedName>
        <fullName evidence="2">Uncharacterized protein</fullName>
    </submittedName>
</protein>
<name>A0A6M3IMU2_9ZZZZ</name>
<dbReference type="AlphaFoldDB" id="A0A6M3IMU2"/>
<evidence type="ECO:0000256" key="1">
    <source>
        <dbReference type="SAM" id="MobiDB-lite"/>
    </source>
</evidence>
<organism evidence="2">
    <name type="scientific">viral metagenome</name>
    <dbReference type="NCBI Taxonomy" id="1070528"/>
    <lineage>
        <taxon>unclassified sequences</taxon>
        <taxon>metagenomes</taxon>
        <taxon>organismal metagenomes</taxon>
    </lineage>
</organism>
<feature type="region of interest" description="Disordered" evidence="1">
    <location>
        <begin position="266"/>
        <end position="288"/>
    </location>
</feature>
<proteinExistence type="predicted"/>
<evidence type="ECO:0000313" key="2">
    <source>
        <dbReference type="EMBL" id="QJA58417.1"/>
    </source>
</evidence>
<gene>
    <name evidence="2" type="ORF">MM415B01452_0005</name>
</gene>